<dbReference type="SUPFAM" id="SSF88713">
    <property type="entry name" value="Glycoside hydrolase/deacetylase"/>
    <property type="match status" value="1"/>
</dbReference>
<evidence type="ECO:0000256" key="7">
    <source>
        <dbReference type="SAM" id="MobiDB-lite"/>
    </source>
</evidence>
<feature type="domain" description="NodB homology" evidence="9">
    <location>
        <begin position="676"/>
        <end position="866"/>
    </location>
</feature>
<dbReference type="InterPro" id="IPR011330">
    <property type="entry name" value="Glyco_hydro/deAcase_b/a-brl"/>
</dbReference>
<evidence type="ECO:0000256" key="1">
    <source>
        <dbReference type="ARBA" id="ARBA00001941"/>
    </source>
</evidence>
<comment type="cofactor">
    <cofactor evidence="1">
        <name>Co(2+)</name>
        <dbReference type="ChEBI" id="CHEBI:48828"/>
    </cofactor>
</comment>
<keyword evidence="4" id="KW-0378">Hydrolase</keyword>
<name>A0ABP0BP52_9PEZI</name>
<dbReference type="EMBL" id="CAWUHC010000033">
    <property type="protein sequence ID" value="CAK7220896.1"/>
    <property type="molecule type" value="Genomic_DNA"/>
</dbReference>
<dbReference type="PANTHER" id="PTHR46471:SF6">
    <property type="entry name" value="GLYCOSYL HYDROLASE"/>
    <property type="match status" value="1"/>
</dbReference>
<dbReference type="PROSITE" id="PS51677">
    <property type="entry name" value="NODB"/>
    <property type="match status" value="1"/>
</dbReference>
<evidence type="ECO:0000313" key="11">
    <source>
        <dbReference type="Proteomes" id="UP001642406"/>
    </source>
</evidence>
<dbReference type="CDD" id="cd10917">
    <property type="entry name" value="CE4_NodB_like_6s_7s"/>
    <property type="match status" value="1"/>
</dbReference>
<evidence type="ECO:0000313" key="10">
    <source>
        <dbReference type="EMBL" id="CAK7220896.1"/>
    </source>
</evidence>
<dbReference type="InterPro" id="IPR002509">
    <property type="entry name" value="NODB_dom"/>
</dbReference>
<sequence length="881" mass="96111">MFSKKLLAALFVAGVRAEAAAKCTADLQIDNFANFASLSNSLNNPASDDQTMASIAASGGILQFTPKDANSYFYETFPCTQAKSQGYGGLQFTLTYPAGTDFTLELQTKTAASGGCSAANYTSEWFDISGLSGTQQVVTLDLGVYEQSNLDAISGLVFASFTKVGAYTLSDLKFVCRNLETRGQEPPDLKRNAKREPAAPPQDVPGLFGRFFRKASPAATRPSTFLSASSVSSASSASSVLSSLSILSPSRTQSPASSTAAALSEAELRRRDHAKHVSSAVNKIPHTTLGTATSTRRPIISTTTYLPKPTSAETCKDLLIDDWESQSRLTFLYYNSMYQPSSDDGTMKSIVVNNDNTVTIEPASTDSYFYSQMPCVDAAGVYGGVSLKIKAKRGTTFGVQLSSVDICNSGNYTEMQTLSTSDLGWTFDGTLRAYTIPLAKFPTVNPAKVSMIYFSSLTETVTFGPMAFYCGDKASEFPAPVHPVNPQTQYSVPAPAETGTASASLLIDQFKDQDSNELGQWHGCDEDCVTSVIANNRVQLQTNDSDLAWYSTLADKCADISAFKDAYLHIPYSGSNKFTISLTQANADCNPKVAPYPETWDSLEASRYSDATDIYIPISHFNVDLKRVVTFAFKGFYTLETTTLHRIEIVPSVPAGFTVPNKLPSGNLVFACKRPNSFAFAIDDGDPALAQEVVEIVKSENINVTFFTVGLPLEDLSTNLSTVYLDMQARGHQIALHSFTHPKMEGLADYAAIDWEYNHDIEAVSKTFNGMHTPYFRPPFGTEGARMRQRLALALNVTDPYVVMWSVDVEDWLWGLSATPEKQLDAFKRDLAKGGNLVVMHYLYPNTVKYLRQFIQLAKATGKQLMRVDQCMMDPRAPPLP</sequence>
<evidence type="ECO:0000259" key="9">
    <source>
        <dbReference type="PROSITE" id="PS51677"/>
    </source>
</evidence>
<keyword evidence="6" id="KW-0170">Cobalt</keyword>
<evidence type="ECO:0000256" key="5">
    <source>
        <dbReference type="ARBA" id="ARBA00023277"/>
    </source>
</evidence>
<keyword evidence="2" id="KW-0479">Metal-binding</keyword>
<keyword evidence="11" id="KW-1185">Reference proteome</keyword>
<dbReference type="Gene3D" id="3.20.20.370">
    <property type="entry name" value="Glycoside hydrolase/deacetylase"/>
    <property type="match status" value="1"/>
</dbReference>
<feature type="signal peptide" evidence="8">
    <location>
        <begin position="1"/>
        <end position="17"/>
    </location>
</feature>
<keyword evidence="5" id="KW-0119">Carbohydrate metabolism</keyword>
<proteinExistence type="predicted"/>
<dbReference type="Pfam" id="PF01522">
    <property type="entry name" value="Polysacc_deac_1"/>
    <property type="match status" value="1"/>
</dbReference>
<accession>A0ABP0BP52</accession>
<dbReference type="PANTHER" id="PTHR46471">
    <property type="entry name" value="CHITIN DEACETYLASE"/>
    <property type="match status" value="1"/>
</dbReference>
<evidence type="ECO:0000256" key="4">
    <source>
        <dbReference type="ARBA" id="ARBA00022801"/>
    </source>
</evidence>
<evidence type="ECO:0000256" key="3">
    <source>
        <dbReference type="ARBA" id="ARBA00022729"/>
    </source>
</evidence>
<gene>
    <name evidence="10" type="ORF">SBRCBS47491_004343</name>
</gene>
<feature type="compositionally biased region" description="Low complexity" evidence="7">
    <location>
        <begin position="249"/>
        <end position="265"/>
    </location>
</feature>
<dbReference type="Proteomes" id="UP001642406">
    <property type="component" value="Unassembled WGS sequence"/>
</dbReference>
<feature type="chain" id="PRO_5045391890" description="NodB homology domain-containing protein" evidence="8">
    <location>
        <begin position="18"/>
        <end position="881"/>
    </location>
</feature>
<evidence type="ECO:0000256" key="2">
    <source>
        <dbReference type="ARBA" id="ARBA00022723"/>
    </source>
</evidence>
<feature type="region of interest" description="Disordered" evidence="7">
    <location>
        <begin position="249"/>
        <end position="293"/>
    </location>
</feature>
<keyword evidence="3 8" id="KW-0732">Signal</keyword>
<evidence type="ECO:0000256" key="6">
    <source>
        <dbReference type="ARBA" id="ARBA00023285"/>
    </source>
</evidence>
<comment type="caution">
    <text evidence="10">The sequence shown here is derived from an EMBL/GenBank/DDBJ whole genome shotgun (WGS) entry which is preliminary data.</text>
</comment>
<feature type="region of interest" description="Disordered" evidence="7">
    <location>
        <begin position="183"/>
        <end position="207"/>
    </location>
</feature>
<protein>
    <recommendedName>
        <fullName evidence="9">NodB homology domain-containing protein</fullName>
    </recommendedName>
</protein>
<organism evidence="10 11">
    <name type="scientific">Sporothrix bragantina</name>
    <dbReference type="NCBI Taxonomy" id="671064"/>
    <lineage>
        <taxon>Eukaryota</taxon>
        <taxon>Fungi</taxon>
        <taxon>Dikarya</taxon>
        <taxon>Ascomycota</taxon>
        <taxon>Pezizomycotina</taxon>
        <taxon>Sordariomycetes</taxon>
        <taxon>Sordariomycetidae</taxon>
        <taxon>Ophiostomatales</taxon>
        <taxon>Ophiostomataceae</taxon>
        <taxon>Sporothrix</taxon>
    </lineage>
</organism>
<evidence type="ECO:0000256" key="8">
    <source>
        <dbReference type="SAM" id="SignalP"/>
    </source>
</evidence>
<feature type="compositionally biased region" description="Basic and acidic residues" evidence="7">
    <location>
        <begin position="183"/>
        <end position="197"/>
    </location>
</feature>
<reference evidence="10 11" key="1">
    <citation type="submission" date="2024-01" db="EMBL/GenBank/DDBJ databases">
        <authorList>
            <person name="Allen C."/>
            <person name="Tagirdzhanova G."/>
        </authorList>
    </citation>
    <scope>NUCLEOTIDE SEQUENCE [LARGE SCALE GENOMIC DNA]</scope>
</reference>